<feature type="compositionally biased region" description="Polar residues" evidence="1">
    <location>
        <begin position="51"/>
        <end position="61"/>
    </location>
</feature>
<reference evidence="2" key="1">
    <citation type="journal article" date="2013" name="Plasmid">
        <title>Entire sequence of the colonization factor coli surface antigen 6-encoding plasmid pCss165 from an enterotoxigenic Escherichia coli clinical isolate.</title>
        <authorList>
            <person name="Wajima T."/>
            <person name="Sabui S."/>
            <person name="Kano S."/>
            <person name="Ramamurthy T."/>
            <person name="Chatterjee N.S."/>
            <person name="Hamabata T."/>
        </authorList>
    </citation>
    <scope>NUCLEOTIDE SEQUENCE</scope>
    <source>
        <strain evidence="2">4266 delta cssB::Km</strain>
        <plasmid evidence="2">pCss165Kan</plasmid>
    </source>
</reference>
<geneLocation type="plasmid" evidence="2">
    <name>pCss165Kan</name>
</geneLocation>
<dbReference type="EMBL" id="AB702969">
    <property type="protein sequence ID" value="BAN82843.1"/>
    <property type="molecule type" value="Genomic_DNA"/>
</dbReference>
<dbReference type="AlphaFoldDB" id="T2HU85"/>
<organism evidence="2">
    <name type="scientific">Escherichia coli</name>
    <dbReference type="NCBI Taxonomy" id="562"/>
    <lineage>
        <taxon>Bacteria</taxon>
        <taxon>Pseudomonadati</taxon>
        <taxon>Pseudomonadota</taxon>
        <taxon>Gammaproteobacteria</taxon>
        <taxon>Enterobacterales</taxon>
        <taxon>Enterobacteriaceae</taxon>
        <taxon>Escherichia</taxon>
    </lineage>
</organism>
<evidence type="ECO:0000313" key="2">
    <source>
        <dbReference type="EMBL" id="BAN82843.1"/>
    </source>
</evidence>
<protein>
    <submittedName>
        <fullName evidence="2">Uncharacterized protein</fullName>
    </submittedName>
</protein>
<feature type="region of interest" description="Disordered" evidence="1">
    <location>
        <begin position="17"/>
        <end position="73"/>
    </location>
</feature>
<accession>T2HU85</accession>
<proteinExistence type="predicted"/>
<evidence type="ECO:0000256" key="1">
    <source>
        <dbReference type="SAM" id="MobiDB-lite"/>
    </source>
</evidence>
<keyword evidence="2" id="KW-0614">Plasmid</keyword>
<sequence>MRLSRFRRRVAAFRSSLQRRTGLSAQKSRHTAYPAPATHKDITDSGAGCPASTSAVTSTSLPGHGEGNFQRRE</sequence>
<name>T2HU85_ECOLX</name>